<dbReference type="Proteomes" id="UP001172082">
    <property type="component" value="Unassembled WGS sequence"/>
</dbReference>
<reference evidence="1" key="1">
    <citation type="submission" date="2023-06" db="EMBL/GenBank/DDBJ databases">
        <title>Genomic of Parafulvivirga corallium.</title>
        <authorList>
            <person name="Wang G."/>
        </authorList>
    </citation>
    <scope>NUCLEOTIDE SEQUENCE</scope>
    <source>
        <strain evidence="1">BMA10</strain>
    </source>
</reference>
<evidence type="ECO:0000313" key="2">
    <source>
        <dbReference type="Proteomes" id="UP001172082"/>
    </source>
</evidence>
<organism evidence="1 2">
    <name type="scientific">Splendidivirga corallicola</name>
    <dbReference type="NCBI Taxonomy" id="3051826"/>
    <lineage>
        <taxon>Bacteria</taxon>
        <taxon>Pseudomonadati</taxon>
        <taxon>Bacteroidota</taxon>
        <taxon>Cytophagia</taxon>
        <taxon>Cytophagales</taxon>
        <taxon>Splendidivirgaceae</taxon>
        <taxon>Splendidivirga</taxon>
    </lineage>
</organism>
<gene>
    <name evidence="1" type="ORF">QQ008_15610</name>
</gene>
<accession>A0ABT8KPZ6</accession>
<evidence type="ECO:0000313" key="1">
    <source>
        <dbReference type="EMBL" id="MDN5202816.1"/>
    </source>
</evidence>
<dbReference type="PROSITE" id="PS51257">
    <property type="entry name" value="PROKAR_LIPOPROTEIN"/>
    <property type="match status" value="1"/>
</dbReference>
<protein>
    <recommendedName>
        <fullName evidence="3">DUF4625 domain-containing protein</fullName>
    </recommendedName>
</protein>
<evidence type="ECO:0008006" key="3">
    <source>
        <dbReference type="Google" id="ProtNLM"/>
    </source>
</evidence>
<name>A0ABT8KPZ6_9BACT</name>
<dbReference type="EMBL" id="JAUJEA010000005">
    <property type="protein sequence ID" value="MDN5202816.1"/>
    <property type="molecule type" value="Genomic_DNA"/>
</dbReference>
<comment type="caution">
    <text evidence="1">The sequence shown here is derived from an EMBL/GenBank/DDBJ whole genome shotgun (WGS) entry which is preliminary data.</text>
</comment>
<keyword evidence="2" id="KW-1185">Reference proteome</keyword>
<dbReference type="RefSeq" id="WP_346752836.1">
    <property type="nucleotide sequence ID" value="NZ_JAUJEA010000005.1"/>
</dbReference>
<proteinExistence type="predicted"/>
<sequence>MKKAWVFATFISLLATLSCKENENLPNPDQNVDQCITFNITLPQVSNSEGRNNQPTSILFSIKDLENDEIIFSNDSLNIIPFGQGYISEQIEISQGAYALTSFMVLNADGEVTYASPYEGSEKAWLVNEPLPIDFTIGDSSTTLSPEVLKVGETDDPSAFGYLDFKYNVVETFEIDLAVLSDWDGSAVDVDIEIKGFSEDSLELKSAEFSFVEGNTIELPQGDIAYFTLSINHPDYHPLFHHYELNQLMNGEPLELYLSLKSETIAVPFSTDFLPDQHDIKIYLPKNGCDQYLRVDLGGFVSNSMIMLQISYDGLAENYVEIGYNITGSYFIKSFQNEQENICDQISDQFPDTTSYNIFFDVLIDNDGVFSTFIGTWDKQQESWEFEILN</sequence>